<feature type="transmembrane region" description="Helical" evidence="1">
    <location>
        <begin position="12"/>
        <end position="30"/>
    </location>
</feature>
<name>A0A6J4ED85_9PSED</name>
<evidence type="ECO:0000313" key="2">
    <source>
        <dbReference type="EMBL" id="BCG26994.1"/>
    </source>
</evidence>
<evidence type="ECO:0000313" key="5">
    <source>
        <dbReference type="Proteomes" id="UP001054892"/>
    </source>
</evidence>
<evidence type="ECO:0000313" key="4">
    <source>
        <dbReference type="Proteomes" id="UP000509383"/>
    </source>
</evidence>
<proteinExistence type="predicted"/>
<keyword evidence="5" id="KW-1185">Reference proteome</keyword>
<dbReference type="RefSeq" id="WP_173172498.1">
    <property type="nucleotide sequence ID" value="NZ_AP023189.1"/>
</dbReference>
<dbReference type="AlphaFoldDB" id="A0A6J4ED85"/>
<dbReference type="KEGG" id="ptw:TUM18999_51850"/>
<gene>
    <name evidence="2" type="ORF">TUM18999_51850</name>
    <name evidence="3" type="ORF">TUM20286_00220</name>
</gene>
<evidence type="ECO:0000256" key="1">
    <source>
        <dbReference type="SAM" id="Phobius"/>
    </source>
</evidence>
<evidence type="ECO:0000313" key="3">
    <source>
        <dbReference type="EMBL" id="GJN50270.1"/>
    </source>
</evidence>
<dbReference type="Proteomes" id="UP000509383">
    <property type="component" value="Chromosome"/>
</dbReference>
<reference evidence="2 4" key="1">
    <citation type="submission" date="2020-05" db="EMBL/GenBank/DDBJ databases">
        <title>Characterization of novel class B3 metallo-beta-lactamase from novel Pseudomonas species.</title>
        <authorList>
            <person name="Yamada K."/>
            <person name="Aoki K."/>
            <person name="Ishii Y."/>
        </authorList>
    </citation>
    <scope>NUCLEOTIDE SEQUENCE [LARGE SCALE GENOMIC DNA]</scope>
    <source>
        <strain evidence="2 4">TUM18999</strain>
        <strain evidence="3 5">TUM20286</strain>
    </source>
</reference>
<dbReference type="Proteomes" id="UP001054892">
    <property type="component" value="Unassembled WGS sequence"/>
</dbReference>
<keyword evidence="1" id="KW-0812">Transmembrane</keyword>
<keyword evidence="1" id="KW-0472">Membrane</keyword>
<feature type="transmembrane region" description="Helical" evidence="1">
    <location>
        <begin position="50"/>
        <end position="68"/>
    </location>
</feature>
<dbReference type="EMBL" id="AP023189">
    <property type="protein sequence ID" value="BCG26994.1"/>
    <property type="molecule type" value="Genomic_DNA"/>
</dbReference>
<dbReference type="EMBL" id="BQKM01000001">
    <property type="protein sequence ID" value="GJN50270.1"/>
    <property type="molecule type" value="Genomic_DNA"/>
</dbReference>
<keyword evidence="1" id="KW-1133">Transmembrane helix</keyword>
<accession>A0A6J4ED85</accession>
<protein>
    <submittedName>
        <fullName evidence="2">Uncharacterized protein</fullName>
    </submittedName>
</protein>
<feature type="transmembrane region" description="Helical" evidence="1">
    <location>
        <begin position="112"/>
        <end position="136"/>
    </location>
</feature>
<feature type="transmembrane region" description="Helical" evidence="1">
    <location>
        <begin position="75"/>
        <end position="92"/>
    </location>
</feature>
<organism evidence="2 4">
    <name type="scientific">Pseudomonas tohonis</name>
    <dbReference type="NCBI Taxonomy" id="2725477"/>
    <lineage>
        <taxon>Bacteria</taxon>
        <taxon>Pseudomonadati</taxon>
        <taxon>Pseudomonadota</taxon>
        <taxon>Gammaproteobacteria</taxon>
        <taxon>Pseudomonadales</taxon>
        <taxon>Pseudomonadaceae</taxon>
        <taxon>Pseudomonas</taxon>
    </lineage>
</organism>
<sequence>MSNGLRSAGRLLATSLLFIAGTVLQGLWALAPFASNLPSDMGHYSLAEELLVHALVLIPFLLLARWLGKRITYRLLRVTLATVLAMLAWYLVDISVFDNRVASWSTYTSLEMAIEVLGYAALPVMVAGVGFGGIVASGKGSNRT</sequence>